<dbReference type="FunFam" id="3.20.20.30:FF:000002">
    <property type="entry name" value="LLM class flavin-dependent oxidoreductase"/>
    <property type="match status" value="1"/>
</dbReference>
<dbReference type="Proteomes" id="UP000029264">
    <property type="component" value="Unassembled WGS sequence"/>
</dbReference>
<gene>
    <name evidence="4" type="ORF">HR45_13435</name>
</gene>
<comment type="caution">
    <text evidence="4">The sequence shown here is derived from an EMBL/GenBank/DDBJ whole genome shotgun (WGS) entry which is preliminary data.</text>
</comment>
<dbReference type="PANTHER" id="PTHR30137:SF6">
    <property type="entry name" value="LUCIFERASE-LIKE MONOOXYGENASE"/>
    <property type="match status" value="1"/>
</dbReference>
<evidence type="ECO:0000259" key="3">
    <source>
        <dbReference type="Pfam" id="PF00296"/>
    </source>
</evidence>
<dbReference type="PANTHER" id="PTHR30137">
    <property type="entry name" value="LUCIFERASE-LIKE MONOOXYGENASE"/>
    <property type="match status" value="1"/>
</dbReference>
<feature type="domain" description="Luciferase-like" evidence="3">
    <location>
        <begin position="16"/>
        <end position="299"/>
    </location>
</feature>
<dbReference type="InterPro" id="IPR011251">
    <property type="entry name" value="Luciferase-like_dom"/>
</dbReference>
<evidence type="ECO:0000313" key="5">
    <source>
        <dbReference type="Proteomes" id="UP000029264"/>
    </source>
</evidence>
<evidence type="ECO:0000313" key="4">
    <source>
        <dbReference type="EMBL" id="KFZ37036.1"/>
    </source>
</evidence>
<dbReference type="InterPro" id="IPR019949">
    <property type="entry name" value="CmoO-like"/>
</dbReference>
<keyword evidence="5" id="KW-1185">Reference proteome</keyword>
<dbReference type="RefSeq" id="WP_037443630.1">
    <property type="nucleotide sequence ID" value="NZ_JPEO01000010.1"/>
</dbReference>
<organism evidence="4 5">
    <name type="scientific">Shewanella mangrovi</name>
    <dbReference type="NCBI Taxonomy" id="1515746"/>
    <lineage>
        <taxon>Bacteria</taxon>
        <taxon>Pseudomonadati</taxon>
        <taxon>Pseudomonadota</taxon>
        <taxon>Gammaproteobacteria</taxon>
        <taxon>Alteromonadales</taxon>
        <taxon>Shewanellaceae</taxon>
        <taxon>Shewanella</taxon>
    </lineage>
</organism>
<proteinExistence type="predicted"/>
<dbReference type="GO" id="GO:0005829">
    <property type="term" value="C:cytosol"/>
    <property type="evidence" value="ECO:0007669"/>
    <property type="project" value="TreeGrafter"/>
</dbReference>
<dbReference type="EMBL" id="JPEO01000010">
    <property type="protein sequence ID" value="KFZ37036.1"/>
    <property type="molecule type" value="Genomic_DNA"/>
</dbReference>
<dbReference type="SUPFAM" id="SSF51679">
    <property type="entry name" value="Bacterial luciferase-like"/>
    <property type="match status" value="1"/>
</dbReference>
<dbReference type="NCBIfam" id="TIGR03558">
    <property type="entry name" value="oxido_grp_1"/>
    <property type="match status" value="1"/>
</dbReference>
<evidence type="ECO:0000256" key="1">
    <source>
        <dbReference type="ARBA" id="ARBA00007789"/>
    </source>
</evidence>
<dbReference type="CDD" id="cd00347">
    <property type="entry name" value="Flavin_utilizing_monoxygenases"/>
    <property type="match status" value="2"/>
</dbReference>
<dbReference type="Gene3D" id="3.20.20.30">
    <property type="entry name" value="Luciferase-like domain"/>
    <property type="match status" value="1"/>
</dbReference>
<dbReference type="OrthoDB" id="7903015at2"/>
<dbReference type="AlphaFoldDB" id="A0A094JX82"/>
<dbReference type="InterPro" id="IPR050766">
    <property type="entry name" value="Bact_Lucif_Oxidored"/>
</dbReference>
<dbReference type="eggNOG" id="COG2141">
    <property type="taxonomic scope" value="Bacteria"/>
</dbReference>
<accession>A0A094JX82</accession>
<dbReference type="GO" id="GO:0016705">
    <property type="term" value="F:oxidoreductase activity, acting on paired donors, with incorporation or reduction of molecular oxygen"/>
    <property type="evidence" value="ECO:0007669"/>
    <property type="project" value="InterPro"/>
</dbReference>
<name>A0A094JX82_9GAMM</name>
<evidence type="ECO:0000256" key="2">
    <source>
        <dbReference type="ARBA" id="ARBA00074555"/>
    </source>
</evidence>
<sequence>MTVSYSVLDLAPVVEGSSPTISFENSLRLAQHAEQLGYKRYWLAEHHNMPGIASAATSVLLCHIGNGTHTIRIGSGGIMLPNHSPLVIAEQFGTLATLFGDRVDLGIGRAPGTDQHTMRALRRQAQQAVDSFPQDVVELQRYFGDNAGKINAIPGQGLQVPLWLLGSSLYSAQLAAQMGLPFAFAAHFAPEMLQQALTLYRRQFQPSPQCEQPYAMVCINLIAADDRQQARYLFTSVQQQFLQLYRGTPGQIPLPRFPLEDYEPFELNAMERTLAYSLVGSPEDIRHGVTALLEETQADELMFNGPITDSTARMESFTIGAEVMRQL</sequence>
<comment type="similarity">
    <text evidence="1">To bacterial alkanal monooxygenase alpha and beta chains.</text>
</comment>
<dbReference type="InterPro" id="IPR036661">
    <property type="entry name" value="Luciferase-like_sf"/>
</dbReference>
<dbReference type="Pfam" id="PF00296">
    <property type="entry name" value="Bac_luciferase"/>
    <property type="match status" value="1"/>
</dbReference>
<protein>
    <recommendedName>
        <fullName evidence="2">Luciferase-like monooxygenase</fullName>
    </recommendedName>
</protein>
<reference evidence="4 5" key="1">
    <citation type="submission" date="2014-06" db="EMBL/GenBank/DDBJ databases">
        <title>Shewanella sp. YQH10.</title>
        <authorList>
            <person name="Liu Y."/>
            <person name="Zeng R."/>
        </authorList>
    </citation>
    <scope>NUCLEOTIDE SEQUENCE [LARGE SCALE GENOMIC DNA]</scope>
    <source>
        <strain evidence="4 5">YQH10</strain>
    </source>
</reference>
<dbReference type="STRING" id="1515746.HR45_13435"/>